<accession>A0A087AZK6</accession>
<dbReference type="SUPFAM" id="SSF56784">
    <property type="entry name" value="HAD-like"/>
    <property type="match status" value="1"/>
</dbReference>
<dbReference type="InterPro" id="IPR006439">
    <property type="entry name" value="HAD-SF_hydro_IA"/>
</dbReference>
<dbReference type="STRING" id="1688.BCUN_2070"/>
<dbReference type="GO" id="GO:0016787">
    <property type="term" value="F:hydrolase activity"/>
    <property type="evidence" value="ECO:0007669"/>
    <property type="project" value="UniProtKB-KW"/>
</dbReference>
<dbReference type="PANTHER" id="PTHR43611">
    <property type="entry name" value="ALPHA-D-GLUCOSE 1-PHOSPHATE PHOSPHATASE"/>
    <property type="match status" value="1"/>
</dbReference>
<dbReference type="OrthoDB" id="9797415at2"/>
<gene>
    <name evidence="2" type="ORF">BCUN_2070</name>
</gene>
<dbReference type="SFLD" id="SFLDG01129">
    <property type="entry name" value="C1.5:_HAD__Beta-PGM__Phosphata"/>
    <property type="match status" value="1"/>
</dbReference>
<organism evidence="2 3">
    <name type="scientific">Bifidobacterium cuniculi</name>
    <dbReference type="NCBI Taxonomy" id="1688"/>
    <lineage>
        <taxon>Bacteria</taxon>
        <taxon>Bacillati</taxon>
        <taxon>Actinomycetota</taxon>
        <taxon>Actinomycetes</taxon>
        <taxon>Bifidobacteriales</taxon>
        <taxon>Bifidobacteriaceae</taxon>
        <taxon>Bifidobacterium</taxon>
    </lineage>
</organism>
<dbReference type="Gene3D" id="3.40.50.1000">
    <property type="entry name" value="HAD superfamily/HAD-like"/>
    <property type="match status" value="1"/>
</dbReference>
<dbReference type="PANTHER" id="PTHR43611:SF3">
    <property type="entry name" value="FLAVIN MONONUCLEOTIDE HYDROLASE 1, CHLOROPLATIC"/>
    <property type="match status" value="1"/>
</dbReference>
<dbReference type="eggNOG" id="COG1011">
    <property type="taxonomic scope" value="Bacteria"/>
</dbReference>
<dbReference type="RefSeq" id="WP_033516029.1">
    <property type="nucleotide sequence ID" value="NZ_JGYV01000005.1"/>
</dbReference>
<proteinExistence type="predicted"/>
<dbReference type="AlphaFoldDB" id="A0A087AZK6"/>
<dbReference type="NCBIfam" id="TIGR01509">
    <property type="entry name" value="HAD-SF-IA-v3"/>
    <property type="match status" value="1"/>
</dbReference>
<dbReference type="InterPro" id="IPR023214">
    <property type="entry name" value="HAD_sf"/>
</dbReference>
<evidence type="ECO:0000313" key="2">
    <source>
        <dbReference type="EMBL" id="KFI64206.1"/>
    </source>
</evidence>
<sequence length="241" mass="26471">MTHNIAANWPGDPQMPADTVVAGGNAAGTAHNPLTDVIFDFGNVLIQWDAESVMVPRYGAELTREFFTPGTSGYFEASNMLDAGEPAEQAYAFVKDRYGERWASMMRYYHENFVDSLHGLVPGARVLVDDLRRANIGVWGLSNWDPETFPLAQRQVTLFEQLDGMVVSGYVGLIKPHADIFEHALRQFGIDRATSVFVDDRSGNIQGANAVGLRGIMFRDPRALRAALIALGADIPPVEES</sequence>
<dbReference type="CDD" id="cd02603">
    <property type="entry name" value="HAD_sEH-N_like"/>
    <property type="match status" value="1"/>
</dbReference>
<keyword evidence="2" id="KW-0378">Hydrolase</keyword>
<reference evidence="2 3" key="1">
    <citation type="submission" date="2014-03" db="EMBL/GenBank/DDBJ databases">
        <title>Genomics of Bifidobacteria.</title>
        <authorList>
            <person name="Ventura M."/>
            <person name="Milani C."/>
            <person name="Lugli G.A."/>
        </authorList>
    </citation>
    <scope>NUCLEOTIDE SEQUENCE [LARGE SCALE GENOMIC DNA]</scope>
    <source>
        <strain evidence="2 3">LMG 10738</strain>
    </source>
</reference>
<keyword evidence="3" id="KW-1185">Reference proteome</keyword>
<evidence type="ECO:0000259" key="1">
    <source>
        <dbReference type="PROSITE" id="PS50206"/>
    </source>
</evidence>
<evidence type="ECO:0000313" key="3">
    <source>
        <dbReference type="Proteomes" id="UP000029067"/>
    </source>
</evidence>
<dbReference type="SFLD" id="SFLDS00003">
    <property type="entry name" value="Haloacid_Dehalogenase"/>
    <property type="match status" value="1"/>
</dbReference>
<dbReference type="EMBL" id="JGYV01000005">
    <property type="protein sequence ID" value="KFI64206.1"/>
    <property type="molecule type" value="Genomic_DNA"/>
</dbReference>
<dbReference type="Proteomes" id="UP000029067">
    <property type="component" value="Unassembled WGS sequence"/>
</dbReference>
<dbReference type="PROSITE" id="PS50206">
    <property type="entry name" value="RHODANESE_3"/>
    <property type="match status" value="1"/>
</dbReference>
<name>A0A087AZK6_9BIFI</name>
<protein>
    <submittedName>
        <fullName evidence="2">HAD-superfamily hydrolase</fullName>
    </submittedName>
</protein>
<feature type="domain" description="Rhodanese" evidence="1">
    <location>
        <begin position="176"/>
        <end position="240"/>
    </location>
</feature>
<dbReference type="InterPro" id="IPR001763">
    <property type="entry name" value="Rhodanese-like_dom"/>
</dbReference>
<comment type="caution">
    <text evidence="2">The sequence shown here is derived from an EMBL/GenBank/DDBJ whole genome shotgun (WGS) entry which is preliminary data.</text>
</comment>
<dbReference type="Pfam" id="PF00702">
    <property type="entry name" value="Hydrolase"/>
    <property type="match status" value="1"/>
</dbReference>
<dbReference type="InterPro" id="IPR036412">
    <property type="entry name" value="HAD-like_sf"/>
</dbReference>